<dbReference type="NCBIfam" id="TIGR00741">
    <property type="entry name" value="yfiA"/>
    <property type="match status" value="1"/>
</dbReference>
<sequence>MQINIQYVHMPTSEALNSIITKKLEKLEHKFSWIIKAEVFIKQEHSGSGDIKICEIELSAPGPRIYASTKTDDYEKAVAGTIKDLERQLEKRKHNFATH</sequence>
<proteinExistence type="predicted"/>
<accession>A0ABW3B6K6</accession>
<dbReference type="Gene3D" id="3.30.160.100">
    <property type="entry name" value="Ribosome hibernation promotion factor-like"/>
    <property type="match status" value="1"/>
</dbReference>
<organism evidence="1 2">
    <name type="scientific">Maribacter chungangensis</name>
    <dbReference type="NCBI Taxonomy" id="1069117"/>
    <lineage>
        <taxon>Bacteria</taxon>
        <taxon>Pseudomonadati</taxon>
        <taxon>Bacteroidota</taxon>
        <taxon>Flavobacteriia</taxon>
        <taxon>Flavobacteriales</taxon>
        <taxon>Flavobacteriaceae</taxon>
        <taxon>Maribacter</taxon>
    </lineage>
</organism>
<dbReference type="EMBL" id="JBHTHY010000014">
    <property type="protein sequence ID" value="MFD0798717.1"/>
    <property type="molecule type" value="Genomic_DNA"/>
</dbReference>
<gene>
    <name evidence="1" type="primary">hpf</name>
    <name evidence="1" type="ORF">ACFQZJ_14690</name>
</gene>
<reference evidence="2" key="1">
    <citation type="journal article" date="2019" name="Int. J. Syst. Evol. Microbiol.">
        <title>The Global Catalogue of Microorganisms (GCM) 10K type strain sequencing project: providing services to taxonomists for standard genome sequencing and annotation.</title>
        <authorList>
            <consortium name="The Broad Institute Genomics Platform"/>
            <consortium name="The Broad Institute Genome Sequencing Center for Infectious Disease"/>
            <person name="Wu L."/>
            <person name="Ma J."/>
        </authorList>
    </citation>
    <scope>NUCLEOTIDE SEQUENCE [LARGE SCALE GENOMIC DNA]</scope>
    <source>
        <strain evidence="2">CCUG 61948</strain>
    </source>
</reference>
<dbReference type="InterPro" id="IPR003489">
    <property type="entry name" value="RHF/RaiA"/>
</dbReference>
<dbReference type="RefSeq" id="WP_379935592.1">
    <property type="nucleotide sequence ID" value="NZ_JBHTHY010000014.1"/>
</dbReference>
<dbReference type="Proteomes" id="UP001597012">
    <property type="component" value="Unassembled WGS sequence"/>
</dbReference>
<comment type="caution">
    <text evidence="1">The sequence shown here is derived from an EMBL/GenBank/DDBJ whole genome shotgun (WGS) entry which is preliminary data.</text>
</comment>
<keyword evidence="2" id="KW-1185">Reference proteome</keyword>
<dbReference type="InterPro" id="IPR036567">
    <property type="entry name" value="RHF-like"/>
</dbReference>
<dbReference type="SUPFAM" id="SSF69754">
    <property type="entry name" value="Ribosome binding protein Y (YfiA homologue)"/>
    <property type="match status" value="1"/>
</dbReference>
<protein>
    <submittedName>
        <fullName evidence="1">Ribosome hibernation-promoting factor, HPF/YfiA family</fullName>
    </submittedName>
</protein>
<evidence type="ECO:0000313" key="1">
    <source>
        <dbReference type="EMBL" id="MFD0798717.1"/>
    </source>
</evidence>
<name>A0ABW3B6K6_9FLAO</name>
<dbReference type="Pfam" id="PF02482">
    <property type="entry name" value="Ribosomal_S30AE"/>
    <property type="match status" value="1"/>
</dbReference>
<evidence type="ECO:0000313" key="2">
    <source>
        <dbReference type="Proteomes" id="UP001597012"/>
    </source>
</evidence>